<dbReference type="Proteomes" id="UP000031366">
    <property type="component" value="Unassembled WGS sequence"/>
</dbReference>
<organism evidence="1 2">
    <name type="scientific">Clostridium argentinense CDC 2741</name>
    <dbReference type="NCBI Taxonomy" id="1418104"/>
    <lineage>
        <taxon>Bacteria</taxon>
        <taxon>Bacillati</taxon>
        <taxon>Bacillota</taxon>
        <taxon>Clostridia</taxon>
        <taxon>Eubacteriales</taxon>
        <taxon>Clostridiaceae</taxon>
        <taxon>Clostridium</taxon>
    </lineage>
</organism>
<dbReference type="RefSeq" id="WP_039635622.1">
    <property type="nucleotide sequence ID" value="NZ_AYSO01000020.1"/>
</dbReference>
<sequence length="203" mass="24008">MLKSEIIINFYKSNPTLTNKEIAEHFNVSPQYVSKILKGQKENVTQKITQLYFEKKMSITEIHIELNVSMPTIRKILKLENLKFVEEKRRRKEATQEKRKLNKKNTYMTSEKRLEDIEIMAQLKRLQAITAKQDSRSRKLSTEDMVKQNLQHYKYNIEKERLELDMNCSIPTGIPKKYSVKQHIVKNKTYTEGIDGTQLQNTV</sequence>
<evidence type="ECO:0000313" key="2">
    <source>
        <dbReference type="Proteomes" id="UP000031366"/>
    </source>
</evidence>
<dbReference type="AlphaFoldDB" id="A0A0C1QW35"/>
<dbReference type="Gene3D" id="1.10.10.60">
    <property type="entry name" value="Homeodomain-like"/>
    <property type="match status" value="2"/>
</dbReference>
<name>A0A0C1QW35_9CLOT</name>
<keyword evidence="2" id="KW-1185">Reference proteome</keyword>
<evidence type="ECO:0000313" key="1">
    <source>
        <dbReference type="EMBL" id="KIE45207.1"/>
    </source>
</evidence>
<dbReference type="EMBL" id="AYSO01000020">
    <property type="protein sequence ID" value="KIE45207.1"/>
    <property type="molecule type" value="Genomic_DNA"/>
</dbReference>
<proteinExistence type="predicted"/>
<gene>
    <name evidence="1" type="ORF">U732_31</name>
</gene>
<dbReference type="Pfam" id="PF13412">
    <property type="entry name" value="HTH_24"/>
    <property type="match status" value="1"/>
</dbReference>
<accession>A0A0C1QW35</accession>
<reference evidence="1 2" key="1">
    <citation type="journal article" date="2015" name="Infect. Genet. Evol.">
        <title>Genomic sequences of six botulinum neurotoxin-producing strains representing three clostridial species illustrate the mobility and diversity of botulinum neurotoxin genes.</title>
        <authorList>
            <person name="Smith T.J."/>
            <person name="Hill K.K."/>
            <person name="Xie G."/>
            <person name="Foley B.T."/>
            <person name="Williamson C.H."/>
            <person name="Foster J.T."/>
            <person name="Johnson S.L."/>
            <person name="Chertkov O."/>
            <person name="Teshima H."/>
            <person name="Gibbons H.S."/>
            <person name="Johnsky L.A."/>
            <person name="Karavis M.A."/>
            <person name="Smith L.A."/>
        </authorList>
    </citation>
    <scope>NUCLEOTIDE SEQUENCE [LARGE SCALE GENOMIC DNA]</scope>
    <source>
        <strain evidence="1 2">CDC 2741</strain>
    </source>
</reference>
<protein>
    <submittedName>
        <fullName evidence="1">Helix-turn-helix family protein</fullName>
    </submittedName>
</protein>
<comment type="caution">
    <text evidence="1">The sequence shown here is derived from an EMBL/GenBank/DDBJ whole genome shotgun (WGS) entry which is preliminary data.</text>
</comment>